<dbReference type="Pfam" id="PF07811">
    <property type="entry name" value="TadE"/>
    <property type="match status" value="1"/>
</dbReference>
<keyword evidence="4" id="KW-1185">Reference proteome</keyword>
<dbReference type="EMBL" id="JAAATX020000011">
    <property type="protein sequence ID" value="MBU9699215.1"/>
    <property type="molecule type" value="Genomic_DNA"/>
</dbReference>
<dbReference type="RefSeq" id="WP_161763344.1">
    <property type="nucleotide sequence ID" value="NZ_JAAATX020000011.1"/>
</dbReference>
<accession>A0ABS6J635</accession>
<proteinExistence type="predicted"/>
<feature type="transmembrane region" description="Helical" evidence="1">
    <location>
        <begin position="20"/>
        <end position="38"/>
    </location>
</feature>
<keyword evidence="1" id="KW-0472">Membrane</keyword>
<reference evidence="3 4" key="1">
    <citation type="submission" date="2021-06" db="EMBL/GenBank/DDBJ databases">
        <title>Rhodobacteraceae bacterium strain HSP-20.</title>
        <authorList>
            <person name="Chen W.-M."/>
        </authorList>
    </citation>
    <scope>NUCLEOTIDE SEQUENCE [LARGE SCALE GENOMIC DNA]</scope>
    <source>
        <strain evidence="3 4">HSP-20</strain>
    </source>
</reference>
<evidence type="ECO:0000259" key="2">
    <source>
        <dbReference type="Pfam" id="PF07811"/>
    </source>
</evidence>
<sequence>MAPLPNLLRRFLRRDDGTATVEFAILVPLLFTVFIAALESGLMMVRWVSIDRATDMVIRDLRLGLYANPTAETLRRDVCDRTFLIENCYINTAVDILRINRTTFDLPPPGTPCVTRDTSIIQPVTDIVPGQQNDLMLIRVCIAVDAMFPTSGYALPIEFDAMGGYALAVSSVYVNEPS</sequence>
<evidence type="ECO:0000313" key="3">
    <source>
        <dbReference type="EMBL" id="MBU9699215.1"/>
    </source>
</evidence>
<keyword evidence="1" id="KW-0812">Transmembrane</keyword>
<dbReference type="Proteomes" id="UP000731907">
    <property type="component" value="Unassembled WGS sequence"/>
</dbReference>
<feature type="domain" description="TadE-like" evidence="2">
    <location>
        <begin position="17"/>
        <end position="58"/>
    </location>
</feature>
<dbReference type="InterPro" id="IPR012495">
    <property type="entry name" value="TadE-like_dom"/>
</dbReference>
<gene>
    <name evidence="3" type="ORF">GU927_015295</name>
</gene>
<evidence type="ECO:0000313" key="4">
    <source>
        <dbReference type="Proteomes" id="UP000731907"/>
    </source>
</evidence>
<protein>
    <submittedName>
        <fullName evidence="3">Pilus assembly protein</fullName>
    </submittedName>
</protein>
<name>A0ABS6J635_9RHOB</name>
<evidence type="ECO:0000256" key="1">
    <source>
        <dbReference type="SAM" id="Phobius"/>
    </source>
</evidence>
<comment type="caution">
    <text evidence="3">The sequence shown here is derived from an EMBL/GenBank/DDBJ whole genome shotgun (WGS) entry which is preliminary data.</text>
</comment>
<keyword evidence="1" id="KW-1133">Transmembrane helix</keyword>
<organism evidence="3 4">
    <name type="scientific">Paragemmobacter amnigenus</name>
    <dbReference type="NCBI Taxonomy" id="2852097"/>
    <lineage>
        <taxon>Bacteria</taxon>
        <taxon>Pseudomonadati</taxon>
        <taxon>Pseudomonadota</taxon>
        <taxon>Alphaproteobacteria</taxon>
        <taxon>Rhodobacterales</taxon>
        <taxon>Paracoccaceae</taxon>
        <taxon>Paragemmobacter</taxon>
    </lineage>
</organism>